<dbReference type="Proteomes" id="UP000310108">
    <property type="component" value="Unassembled WGS sequence"/>
</dbReference>
<dbReference type="InterPro" id="IPR036397">
    <property type="entry name" value="RNaseH_sf"/>
</dbReference>
<evidence type="ECO:0000259" key="3">
    <source>
        <dbReference type="SMART" id="SM00474"/>
    </source>
</evidence>
<organism evidence="4 5">
    <name type="scientific">Colletotrichum tanaceti</name>
    <dbReference type="NCBI Taxonomy" id="1306861"/>
    <lineage>
        <taxon>Eukaryota</taxon>
        <taxon>Fungi</taxon>
        <taxon>Dikarya</taxon>
        <taxon>Ascomycota</taxon>
        <taxon>Pezizomycotina</taxon>
        <taxon>Sordariomycetes</taxon>
        <taxon>Hypocreomycetidae</taxon>
        <taxon>Glomerellales</taxon>
        <taxon>Glomerellaceae</taxon>
        <taxon>Colletotrichum</taxon>
        <taxon>Colletotrichum destructivum species complex</taxon>
    </lineage>
</organism>
<sequence>MPGGKYGAALSFRHRRAAVMNISGLRTSTPYHLRLVPRSLIQVRSKSTMYPRTYGKFWNPNNGITFASTTRDEAAHLRVDMLRSLHTTTPYASQVAEAAEQDHETVVSDDDALLFTASEYQSASDTESPTRHPPAVCVNTATREDKGGADVKENVEPAVPPITSLDFKMSVQDFREAQSAEKDSAKSFWSYALYRGPSCDENERKVKVHYCKSKQTMERVCQYFVDDKVLGFDLEWSSDARKDAGPKRNVSLIQLANESRIALFHVALFSNDDLVAPTFRKLMENADVKKVGVAIKGDCTRMRTHLGVDTKGLVELSHLYKLVKYSGNGQVDLINKRLVTLASLVDEHLGLPMFKGADVRSSNWSQPLNMSQIMCKFFCRGLTKAYSLLRFHLDSASDAYAGFQLYHVLEEKRERLDPTPPRPHDAELNIPIQLANGQSTTAVLSLKQVEAIREGLQIEPEGQSIAESIRAAPVVSPEQRQRDPRVTAADEQLVKYRASIKTLRATPSAVRAYYIWANNRDLPPDAIAKLLRDPPLQTYTVVSYILEAIKLEKLPFDKKRLRNEILHLLPKEVLQGRYKALMLEAHKPDIVGTPSVA</sequence>
<dbReference type="EMBL" id="PJEX01000029">
    <property type="protein sequence ID" value="TKW58155.1"/>
    <property type="molecule type" value="Genomic_DNA"/>
</dbReference>
<dbReference type="STRING" id="1306861.A0A4U6XQN5"/>
<accession>A0A4U6XQN5</accession>
<dbReference type="SMART" id="SM00474">
    <property type="entry name" value="35EXOc"/>
    <property type="match status" value="1"/>
</dbReference>
<dbReference type="PANTHER" id="PTHR13620">
    <property type="entry name" value="3-5 EXONUCLEASE"/>
    <property type="match status" value="1"/>
</dbReference>
<dbReference type="GO" id="GO:0005634">
    <property type="term" value="C:nucleus"/>
    <property type="evidence" value="ECO:0007669"/>
    <property type="project" value="TreeGrafter"/>
</dbReference>
<dbReference type="Gene3D" id="3.30.420.10">
    <property type="entry name" value="Ribonuclease H-like superfamily/Ribonuclease H"/>
    <property type="match status" value="1"/>
</dbReference>
<dbReference type="InterPro" id="IPR002562">
    <property type="entry name" value="3'-5'_exonuclease_dom"/>
</dbReference>
<dbReference type="InterPro" id="IPR051132">
    <property type="entry name" value="3-5_Exonuclease_domain"/>
</dbReference>
<evidence type="ECO:0000256" key="1">
    <source>
        <dbReference type="ARBA" id="ARBA00022722"/>
    </source>
</evidence>
<proteinExistence type="predicted"/>
<dbReference type="CDD" id="cd06141">
    <property type="entry name" value="WRN_exo"/>
    <property type="match status" value="1"/>
</dbReference>
<keyword evidence="5" id="KW-1185">Reference proteome</keyword>
<dbReference type="PANTHER" id="PTHR13620:SF104">
    <property type="entry name" value="EXONUCLEASE 3'-5' DOMAIN-CONTAINING PROTEIN 2"/>
    <property type="match status" value="1"/>
</dbReference>
<dbReference type="GO" id="GO:0003676">
    <property type="term" value="F:nucleic acid binding"/>
    <property type="evidence" value="ECO:0007669"/>
    <property type="project" value="InterPro"/>
</dbReference>
<dbReference type="GO" id="GO:0005737">
    <property type="term" value="C:cytoplasm"/>
    <property type="evidence" value="ECO:0007669"/>
    <property type="project" value="TreeGrafter"/>
</dbReference>
<feature type="domain" description="3'-5' exonuclease" evidence="3">
    <location>
        <begin position="208"/>
        <end position="414"/>
    </location>
</feature>
<dbReference type="OrthoDB" id="1920326at2759"/>
<protein>
    <submittedName>
        <fullName evidence="4">Werner syndrome ATP-dependent helicase</fullName>
    </submittedName>
</protein>
<evidence type="ECO:0000313" key="4">
    <source>
        <dbReference type="EMBL" id="TKW58155.1"/>
    </source>
</evidence>
<comment type="caution">
    <text evidence="4">The sequence shown here is derived from an EMBL/GenBank/DDBJ whole genome shotgun (WGS) entry which is preliminary data.</text>
</comment>
<evidence type="ECO:0000313" key="5">
    <source>
        <dbReference type="Proteomes" id="UP000310108"/>
    </source>
</evidence>
<dbReference type="AlphaFoldDB" id="A0A4U6XQN5"/>
<keyword evidence="4" id="KW-0347">Helicase</keyword>
<dbReference type="GO" id="GO:0006139">
    <property type="term" value="P:nucleobase-containing compound metabolic process"/>
    <property type="evidence" value="ECO:0007669"/>
    <property type="project" value="InterPro"/>
</dbReference>
<dbReference type="GO" id="GO:0004386">
    <property type="term" value="F:helicase activity"/>
    <property type="evidence" value="ECO:0007669"/>
    <property type="project" value="UniProtKB-KW"/>
</dbReference>
<dbReference type="InterPro" id="IPR012337">
    <property type="entry name" value="RNaseH-like_sf"/>
</dbReference>
<evidence type="ECO:0000256" key="2">
    <source>
        <dbReference type="ARBA" id="ARBA00022801"/>
    </source>
</evidence>
<gene>
    <name evidence="4" type="primary">WRN</name>
    <name evidence="4" type="ORF">CTA1_7881</name>
</gene>
<dbReference type="Pfam" id="PF01612">
    <property type="entry name" value="DNA_pol_A_exo1"/>
    <property type="match status" value="1"/>
</dbReference>
<keyword evidence="2" id="KW-0378">Hydrolase</keyword>
<dbReference type="SUPFAM" id="SSF53098">
    <property type="entry name" value="Ribonuclease H-like"/>
    <property type="match status" value="1"/>
</dbReference>
<keyword evidence="1" id="KW-0540">Nuclease</keyword>
<dbReference type="GO" id="GO:0008408">
    <property type="term" value="F:3'-5' exonuclease activity"/>
    <property type="evidence" value="ECO:0007669"/>
    <property type="project" value="InterPro"/>
</dbReference>
<keyword evidence="4" id="KW-0067">ATP-binding</keyword>
<reference evidence="4 5" key="1">
    <citation type="journal article" date="2019" name="PLoS ONE">
        <title>Comparative genome analysis indicates high evolutionary potential of pathogenicity genes in Colletotrichum tanaceti.</title>
        <authorList>
            <person name="Lelwala R.V."/>
            <person name="Korhonen P.K."/>
            <person name="Young N.D."/>
            <person name="Scott J.B."/>
            <person name="Ades P.A."/>
            <person name="Gasser R.B."/>
            <person name="Taylor P.W.J."/>
        </authorList>
    </citation>
    <scope>NUCLEOTIDE SEQUENCE [LARGE SCALE GENOMIC DNA]</scope>
    <source>
        <strain evidence="4">BRIP57314</strain>
    </source>
</reference>
<name>A0A4U6XQN5_9PEZI</name>
<keyword evidence="4" id="KW-0547">Nucleotide-binding</keyword>